<evidence type="ECO:0000259" key="8">
    <source>
        <dbReference type="Pfam" id="PF13742"/>
    </source>
</evidence>
<organism evidence="9 10">
    <name type="scientific">Pelotomaculum thermopropionicum (strain DSM 13744 / JCM 10971 / SI)</name>
    <dbReference type="NCBI Taxonomy" id="370438"/>
    <lineage>
        <taxon>Bacteria</taxon>
        <taxon>Bacillati</taxon>
        <taxon>Bacillota</taxon>
        <taxon>Clostridia</taxon>
        <taxon>Eubacteriales</taxon>
        <taxon>Desulfotomaculaceae</taxon>
        <taxon>Pelotomaculum</taxon>
    </lineage>
</organism>
<evidence type="ECO:0000313" key="10">
    <source>
        <dbReference type="Proteomes" id="UP000006556"/>
    </source>
</evidence>
<keyword evidence="1 5" id="KW-0963">Cytoplasm</keyword>
<dbReference type="NCBIfam" id="TIGR00237">
    <property type="entry name" value="xseA"/>
    <property type="match status" value="1"/>
</dbReference>
<dbReference type="Proteomes" id="UP000006556">
    <property type="component" value="Chromosome"/>
</dbReference>
<evidence type="ECO:0000256" key="2">
    <source>
        <dbReference type="ARBA" id="ARBA00022722"/>
    </source>
</evidence>
<evidence type="ECO:0000256" key="6">
    <source>
        <dbReference type="RuleBase" id="RU004355"/>
    </source>
</evidence>
<dbReference type="InterPro" id="IPR025824">
    <property type="entry name" value="OB-fold_nuc-bd_dom"/>
</dbReference>
<name>A5D322_PELTS</name>
<feature type="domain" description="Exonuclease VII large subunit C-terminal" evidence="7">
    <location>
        <begin position="122"/>
        <end position="327"/>
    </location>
</feature>
<dbReference type="AlphaFoldDB" id="A5D322"/>
<keyword evidence="3 5" id="KW-0378">Hydrolase</keyword>
<keyword evidence="4 5" id="KW-0269">Exonuclease</keyword>
<keyword evidence="2 5" id="KW-0540">Nuclease</keyword>
<comment type="subunit">
    <text evidence="5">Heterooligomer composed of large and small subunits.</text>
</comment>
<dbReference type="EC" id="3.1.11.6" evidence="5"/>
<sequence>MKVFSVKELTRYIKSLIEKDVLLANVWVKGEISNFKAAVSGHFYFTLKDDFSCLKVVMFRSRSRLVPFRPENGMAVTVRGYVSVFERDGIYQLYAEEIEPDGTGALFLAFEQLKERLQQEGLFDPKHKKPLPLLPRRIGIVTSPQGAAIRDMLEIIRRRWNGREIILVPVQVQGEAAPPAVARGIQLLNRLGGVDLIIVGRGGGSIEELWAFNTEIVARSIFSSKIPVISAVGHETDFTISDFVADARAATPSAAAEMAVPDKREMERYIQTLRTRLARALEKRLGDDRRRLRACLESRVFVRPADVLCGARQQLLDFLYRRLSQAVRGIVEREEGRLAVLAGRLQALSPLATLARGYSICTTPDGKRVINDSGSVEAGERLSVRLHRGQLSCIVEERI</sequence>
<dbReference type="GO" id="GO:0009318">
    <property type="term" value="C:exodeoxyribonuclease VII complex"/>
    <property type="evidence" value="ECO:0007669"/>
    <property type="project" value="UniProtKB-UniRule"/>
</dbReference>
<feature type="domain" description="OB-fold nucleic acid binding" evidence="8">
    <location>
        <begin position="4"/>
        <end position="99"/>
    </location>
</feature>
<dbReference type="GO" id="GO:0003676">
    <property type="term" value="F:nucleic acid binding"/>
    <property type="evidence" value="ECO:0007669"/>
    <property type="project" value="InterPro"/>
</dbReference>
<dbReference type="Pfam" id="PF13742">
    <property type="entry name" value="tRNA_anti_2"/>
    <property type="match status" value="1"/>
</dbReference>
<evidence type="ECO:0000259" key="7">
    <source>
        <dbReference type="Pfam" id="PF02601"/>
    </source>
</evidence>
<evidence type="ECO:0000313" key="9">
    <source>
        <dbReference type="EMBL" id="BAF59363.1"/>
    </source>
</evidence>
<dbReference type="eggNOG" id="COG1570">
    <property type="taxonomic scope" value="Bacteria"/>
</dbReference>
<dbReference type="HAMAP" id="MF_00378">
    <property type="entry name" value="Exonuc_7_L"/>
    <property type="match status" value="1"/>
</dbReference>
<evidence type="ECO:0000256" key="4">
    <source>
        <dbReference type="ARBA" id="ARBA00022839"/>
    </source>
</evidence>
<keyword evidence="10" id="KW-1185">Reference proteome</keyword>
<dbReference type="CDD" id="cd04489">
    <property type="entry name" value="ExoVII_LU_OBF"/>
    <property type="match status" value="1"/>
</dbReference>
<evidence type="ECO:0000256" key="1">
    <source>
        <dbReference type="ARBA" id="ARBA00022490"/>
    </source>
</evidence>
<dbReference type="GO" id="GO:0005737">
    <property type="term" value="C:cytoplasm"/>
    <property type="evidence" value="ECO:0007669"/>
    <property type="project" value="UniProtKB-SubCell"/>
</dbReference>
<accession>A5D322</accession>
<dbReference type="PANTHER" id="PTHR30008:SF0">
    <property type="entry name" value="EXODEOXYRIBONUCLEASE 7 LARGE SUBUNIT"/>
    <property type="match status" value="1"/>
</dbReference>
<comment type="catalytic activity">
    <reaction evidence="5 6">
        <text>Exonucleolytic cleavage in either 5'- to 3'- or 3'- to 5'-direction to yield nucleoside 5'-phosphates.</text>
        <dbReference type="EC" id="3.1.11.6"/>
    </reaction>
</comment>
<evidence type="ECO:0000256" key="5">
    <source>
        <dbReference type="HAMAP-Rule" id="MF_00378"/>
    </source>
</evidence>
<dbReference type="EMBL" id="AP009389">
    <property type="protein sequence ID" value="BAF59363.1"/>
    <property type="molecule type" value="Genomic_DNA"/>
</dbReference>
<comment type="function">
    <text evidence="5">Bidirectionally degrades single-stranded DNA into large acid-insoluble oligonucleotides, which are then degraded further into small acid-soluble oligonucleotides.</text>
</comment>
<proteinExistence type="inferred from homology"/>
<comment type="subcellular location">
    <subcellularLocation>
        <location evidence="5 6">Cytoplasm</location>
    </subcellularLocation>
</comment>
<dbReference type="KEGG" id="pth:PTH_1182"/>
<dbReference type="GO" id="GO:0008855">
    <property type="term" value="F:exodeoxyribonuclease VII activity"/>
    <property type="evidence" value="ECO:0007669"/>
    <property type="project" value="UniProtKB-UniRule"/>
</dbReference>
<dbReference type="InterPro" id="IPR020579">
    <property type="entry name" value="Exonuc_VII_lsu_C"/>
</dbReference>
<dbReference type="HOGENOM" id="CLU_023625_3_1_9"/>
<dbReference type="InterPro" id="IPR003753">
    <property type="entry name" value="Exonuc_VII_L"/>
</dbReference>
<dbReference type="GO" id="GO:0006308">
    <property type="term" value="P:DNA catabolic process"/>
    <property type="evidence" value="ECO:0007669"/>
    <property type="project" value="UniProtKB-UniRule"/>
</dbReference>
<comment type="similarity">
    <text evidence="5 6">Belongs to the XseA family.</text>
</comment>
<dbReference type="Pfam" id="PF02601">
    <property type="entry name" value="Exonuc_VII_L"/>
    <property type="match status" value="1"/>
</dbReference>
<protein>
    <recommendedName>
        <fullName evidence="5">Exodeoxyribonuclease 7 large subunit</fullName>
        <ecNumber evidence="5">3.1.11.6</ecNumber>
    </recommendedName>
    <alternativeName>
        <fullName evidence="5">Exodeoxyribonuclease VII large subunit</fullName>
        <shortName evidence="5">Exonuclease VII large subunit</shortName>
    </alternativeName>
</protein>
<reference evidence="10" key="1">
    <citation type="journal article" date="2008" name="Genome Res.">
        <title>The genome of Pelotomaculum thermopropionicum reveals niche-associated evolution in anaerobic microbiota.</title>
        <authorList>
            <person name="Kosaka T."/>
            <person name="Kato S."/>
            <person name="Shimoyama T."/>
            <person name="Ishii S."/>
            <person name="Abe T."/>
            <person name="Watanabe K."/>
        </authorList>
    </citation>
    <scope>NUCLEOTIDE SEQUENCE [LARGE SCALE GENOMIC DNA]</scope>
    <source>
        <strain evidence="10">DSM 13744 / JCM 10971 / SI</strain>
    </source>
</reference>
<gene>
    <name evidence="9" type="primary">XseA</name>
    <name evidence="5" type="synonym">xseA</name>
    <name evidence="9" type="ordered locus">PTH_1182</name>
</gene>
<dbReference type="STRING" id="370438.PTH_1182"/>
<evidence type="ECO:0000256" key="3">
    <source>
        <dbReference type="ARBA" id="ARBA00022801"/>
    </source>
</evidence>
<dbReference type="PANTHER" id="PTHR30008">
    <property type="entry name" value="EXODEOXYRIBONUCLEASE 7 LARGE SUBUNIT"/>
    <property type="match status" value="1"/>
</dbReference>